<evidence type="ECO:0000313" key="2">
    <source>
        <dbReference type="EMBL" id="MFC6770544.1"/>
    </source>
</evidence>
<proteinExistence type="predicted"/>
<accession>A0ABD5T047</accession>
<organism evidence="2 3">
    <name type="scientific">Halorubrum pallidum</name>
    <dbReference type="NCBI Taxonomy" id="1526114"/>
    <lineage>
        <taxon>Archaea</taxon>
        <taxon>Methanobacteriati</taxon>
        <taxon>Methanobacteriota</taxon>
        <taxon>Stenosarchaea group</taxon>
        <taxon>Halobacteria</taxon>
        <taxon>Halobacteriales</taxon>
        <taxon>Haloferacaceae</taxon>
        <taxon>Halorubrum</taxon>
    </lineage>
</organism>
<feature type="compositionally biased region" description="Acidic residues" evidence="1">
    <location>
        <begin position="905"/>
        <end position="933"/>
    </location>
</feature>
<dbReference type="NCBIfam" id="TIGR04216">
    <property type="entry name" value="halo_surf_glyco"/>
    <property type="match status" value="1"/>
</dbReference>
<name>A0ABD5T047_9EURY</name>
<evidence type="ECO:0000256" key="1">
    <source>
        <dbReference type="SAM" id="MobiDB-lite"/>
    </source>
</evidence>
<dbReference type="NCBIfam" id="TIGR04207">
    <property type="entry name" value="halo_sig_pep"/>
    <property type="match status" value="1"/>
</dbReference>
<dbReference type="InterPro" id="IPR026452">
    <property type="entry name" value="Surf_glycop_sig_pep"/>
</dbReference>
<reference evidence="2 3" key="1">
    <citation type="journal article" date="2019" name="Int. J. Syst. Evol. Microbiol.">
        <title>The Global Catalogue of Microorganisms (GCM) 10K type strain sequencing project: providing services to taxonomists for standard genome sequencing and annotation.</title>
        <authorList>
            <consortium name="The Broad Institute Genomics Platform"/>
            <consortium name="The Broad Institute Genome Sequencing Center for Infectious Disease"/>
            <person name="Wu L."/>
            <person name="Ma J."/>
        </authorList>
    </citation>
    <scope>NUCLEOTIDE SEQUENCE [LARGE SCALE GENOMIC DNA]</scope>
    <source>
        <strain evidence="2 3">PJ61</strain>
    </source>
</reference>
<feature type="non-terminal residue" evidence="2">
    <location>
        <position position="933"/>
    </location>
</feature>
<feature type="compositionally biased region" description="Polar residues" evidence="1">
    <location>
        <begin position="850"/>
        <end position="876"/>
    </location>
</feature>
<sequence>MTNDNNTRSKANAVFFSVLMVLSMVAAGFAVAPAAATPTGVSGVSADDVTIDPSSTVDQDVTYEVTFDNSSPTENATVDAPSEVTSILDDASTSINANGGASSLTVDETTISSGTITVDISGADTASGSYTANFTTTITHDTSGLGASDAASNLQYTINATGNTGSSDTVSFDLLAPDERTAGADEVFYGNTVYQGEEGLTFYNDDGTTVSPGALQKTAGDASGTSLTVPIPEDAPTGTYAENADATDSSNYRVVVQQPRISTAEVQYNGNDIDQIATANADELTANATWNFPEAENVEITVEDASGTDITNTVVGDAILNADDGVDSADLDLSGEDAGEYTVIFEGEGDLDHDSVVQEYTIETTNQDSLSIDTSSDSAVQGDNVDYTVSGGLDAETHVVAIAEDDLRDGANITNVVRTLRNVGDTQRVGLWANGDDFNGEEITASNVQSKFLGNLEDDSYRSSNVEYAFAVVEIDGTTAVGSVETQYVDDSTIDVELYGDSSPANLSTMEPSEDDVSIDVEEGDVSLDSPSGTYVVGQEVDVNGSAASAEDVGIYVQDNNNWEPVNVDGDQFISVDSDDTFEETDVVLSDADKDGADADDFPGSTTLSFAGRYDIGVIDQSDAQSVANNDGTISSSDFSSASSNRYSITVTEGDLGGSFSTVNGQIAEEDGTIDVEGTAEGQDSVVVAFVDNRGQTIARTVSVDGDGTFEREDISIGNLNQGTVSGHIFSLGRDGVVGDGTLPSNDDASSADDLQTYIADNIGSGSGDQIRSRILSNTVDADGSDDLAVSETFRLNDATLSVSNVYAEGAEASGVNPVATGETVVIEGSTNRQADDNSITLDMLTQEDNSVASTSTDDWGNNGQWSATIDTSDLETGTYIIEADDGDSTDRVEVEIVEERDTSDGDDGSDDGEDGSSDGEDGSSDGEDGSSD</sequence>
<dbReference type="Proteomes" id="UP001596274">
    <property type="component" value="Unassembled WGS sequence"/>
</dbReference>
<dbReference type="EMBL" id="JBHSWT010000078">
    <property type="protein sequence ID" value="MFC6770544.1"/>
    <property type="molecule type" value="Genomic_DNA"/>
</dbReference>
<protein>
    <submittedName>
        <fullName evidence="2">HVO_2072 family ArtA-dependent S-layer glycoprotein</fullName>
    </submittedName>
</protein>
<keyword evidence="3" id="KW-1185">Reference proteome</keyword>
<evidence type="ECO:0000313" key="3">
    <source>
        <dbReference type="Proteomes" id="UP001596274"/>
    </source>
</evidence>
<gene>
    <name evidence="2" type="primary">csg</name>
    <name evidence="2" type="ORF">ACFQDD_03225</name>
</gene>
<comment type="caution">
    <text evidence="2">The sequence shown here is derived from an EMBL/GenBank/DDBJ whole genome shotgun (WGS) entry which is preliminary data.</text>
</comment>
<feature type="compositionally biased region" description="Basic and acidic residues" evidence="1">
    <location>
        <begin position="889"/>
        <end position="904"/>
    </location>
</feature>
<feature type="region of interest" description="Disordered" evidence="1">
    <location>
        <begin position="850"/>
        <end position="933"/>
    </location>
</feature>
<dbReference type="AlphaFoldDB" id="A0ABD5T047"/>
<dbReference type="InterPro" id="IPR026458">
    <property type="entry name" value="Csg_halobact"/>
</dbReference>